<accession>A0ABT7X1U7</accession>
<dbReference type="InterPro" id="IPR007345">
    <property type="entry name" value="Polysacch_pyruvyl_Trfase"/>
</dbReference>
<feature type="domain" description="Polysaccharide pyruvyl transferase" evidence="1">
    <location>
        <begin position="13"/>
        <end position="312"/>
    </location>
</feature>
<proteinExistence type="predicted"/>
<dbReference type="EMBL" id="JAUEII010000002">
    <property type="protein sequence ID" value="MDN0048058.1"/>
    <property type="molecule type" value="Genomic_DNA"/>
</dbReference>
<evidence type="ECO:0000313" key="3">
    <source>
        <dbReference type="Proteomes" id="UP001167871"/>
    </source>
</evidence>
<keyword evidence="3" id="KW-1185">Reference proteome</keyword>
<keyword evidence="2" id="KW-0808">Transferase</keyword>
<dbReference type="Proteomes" id="UP001167871">
    <property type="component" value="Unassembled WGS sequence"/>
</dbReference>
<dbReference type="Pfam" id="PF04230">
    <property type="entry name" value="PS_pyruv_trans"/>
    <property type="match status" value="1"/>
</dbReference>
<evidence type="ECO:0000259" key="1">
    <source>
        <dbReference type="Pfam" id="PF04230"/>
    </source>
</evidence>
<sequence>MRIGILTLPLHTNYGGILQAYALQTVLERMGHKVCLIEKRSKPLRLPLWKAPLVYGKRIVKNLIGHPYPIFYEQKINHELPIIRKNTDKFINKYIIRRIVDDYSEIKETDYDAIVVGSDQVWRPKYFKGKIENAFLDFAKDWNIKRIAYAASFGTDKWEYTQEQTERCGELLKLFNFVSVRETSGINLCISHFGVEAELEPDPTMLLAVEDYIQLFKESDTPKSSGTLLYYILNETPAKEAWIKRLADTKGLIPFNVKSKSNKITSPLADRIQPSVEQWLRGFYDASLIVTDSFHACVFSILFNKTFLVFPNETRGTARIQSLLSSFNINHRMIDIDNSCMEASIDWNDINQILQENKEKFFTTIKSII</sequence>
<dbReference type="RefSeq" id="WP_301638898.1">
    <property type="nucleotide sequence ID" value="NZ_JAUEII010000002.1"/>
</dbReference>
<reference evidence="2" key="2">
    <citation type="submission" date="2024-05" db="EMBL/GenBank/DDBJ databases">
        <title>Identification and characterization of horizontal gene transfer across gut microbiota members of farm animals based on homology search.</title>
        <authorList>
            <person name="Schwarzerova J."/>
            <person name="Nykrynova M."/>
            <person name="Jureckova K."/>
            <person name="Cejkova D."/>
            <person name="Rychlik I."/>
        </authorList>
    </citation>
    <scope>NUCLEOTIDE SEQUENCE</scope>
    <source>
        <strain evidence="2">84_SSukc20</strain>
    </source>
</reference>
<evidence type="ECO:0000313" key="2">
    <source>
        <dbReference type="EMBL" id="MDN0048058.1"/>
    </source>
</evidence>
<dbReference type="GO" id="GO:0016757">
    <property type="term" value="F:glycosyltransferase activity"/>
    <property type="evidence" value="ECO:0007669"/>
    <property type="project" value="UniProtKB-KW"/>
</dbReference>
<organism evidence="2 3">
    <name type="scientific">Bacteroides gallinaceum</name>
    <dbReference type="NCBI Taxonomy" id="1462571"/>
    <lineage>
        <taxon>Bacteria</taxon>
        <taxon>Pseudomonadati</taxon>
        <taxon>Bacteroidota</taxon>
        <taxon>Bacteroidia</taxon>
        <taxon>Bacteroidales</taxon>
        <taxon>Bacteroidaceae</taxon>
        <taxon>Bacteroides</taxon>
    </lineage>
</organism>
<reference evidence="2" key="1">
    <citation type="submission" date="2023-06" db="EMBL/GenBank/DDBJ databases">
        <authorList>
            <person name="Zeman M."/>
            <person name="Kubasova T."/>
            <person name="Jahodarova E."/>
            <person name="Nykrynova M."/>
            <person name="Rychlik I."/>
        </authorList>
    </citation>
    <scope>NUCLEOTIDE SEQUENCE</scope>
    <source>
        <strain evidence="2">84_SSukc20</strain>
    </source>
</reference>
<protein>
    <submittedName>
        <fullName evidence="2">Polysaccharide pyruvyl transferase family protein</fullName>
        <ecNumber evidence="2">2.4.-.-</ecNumber>
    </submittedName>
</protein>
<keyword evidence="2" id="KW-0328">Glycosyltransferase</keyword>
<dbReference type="EC" id="2.4.-.-" evidence="2"/>
<comment type="caution">
    <text evidence="2">The sequence shown here is derived from an EMBL/GenBank/DDBJ whole genome shotgun (WGS) entry which is preliminary data.</text>
</comment>
<name>A0ABT7X1U7_9BACE</name>
<gene>
    <name evidence="2" type="ORF">QVO10_01430</name>
</gene>